<dbReference type="AlphaFoldDB" id="A0A382X1J9"/>
<gene>
    <name evidence="2" type="ORF">METZ01_LOCUS417707</name>
</gene>
<evidence type="ECO:0008006" key="3">
    <source>
        <dbReference type="Google" id="ProtNLM"/>
    </source>
</evidence>
<accession>A0A382X1J9</accession>
<reference evidence="2" key="1">
    <citation type="submission" date="2018-05" db="EMBL/GenBank/DDBJ databases">
        <authorList>
            <person name="Lanie J.A."/>
            <person name="Ng W.-L."/>
            <person name="Kazmierczak K.M."/>
            <person name="Andrzejewski T.M."/>
            <person name="Davidsen T.M."/>
            <person name="Wayne K.J."/>
            <person name="Tettelin H."/>
            <person name="Glass J.I."/>
            <person name="Rusch D."/>
            <person name="Podicherti R."/>
            <person name="Tsui H.-C.T."/>
            <person name="Winkler M.E."/>
        </authorList>
    </citation>
    <scope>NUCLEOTIDE SEQUENCE</scope>
</reference>
<sequence length="192" mass="21496">MSCWSGPAVSPNYSFENVANLEIERTRDHSSLPGSGEMVQSSLTHNFLKYGFDVIEPDIHNPVIHIGNGTQVLRLSCIITEFTDSDVIVVPYRHEDRGYTKTTLNQSSEADKENEKAESSATSSTTTHAGAITQGSRIEYTQSRVGIMLKMRDKNSGSLVWSNSYWYSGLELQRTVDICVRNGIDQIRKLFQ</sequence>
<feature type="compositionally biased region" description="Basic and acidic residues" evidence="1">
    <location>
        <begin position="109"/>
        <end position="118"/>
    </location>
</feature>
<protein>
    <recommendedName>
        <fullName evidence="3">DUF4136 domain-containing protein</fullName>
    </recommendedName>
</protein>
<evidence type="ECO:0000313" key="2">
    <source>
        <dbReference type="EMBL" id="SVD64853.1"/>
    </source>
</evidence>
<proteinExistence type="predicted"/>
<dbReference type="EMBL" id="UINC01164155">
    <property type="protein sequence ID" value="SVD64853.1"/>
    <property type="molecule type" value="Genomic_DNA"/>
</dbReference>
<feature type="region of interest" description="Disordered" evidence="1">
    <location>
        <begin position="100"/>
        <end position="133"/>
    </location>
</feature>
<name>A0A382X1J9_9ZZZZ</name>
<evidence type="ECO:0000256" key="1">
    <source>
        <dbReference type="SAM" id="MobiDB-lite"/>
    </source>
</evidence>
<feature type="compositionally biased region" description="Low complexity" evidence="1">
    <location>
        <begin position="119"/>
        <end position="131"/>
    </location>
</feature>
<organism evidence="2">
    <name type="scientific">marine metagenome</name>
    <dbReference type="NCBI Taxonomy" id="408172"/>
    <lineage>
        <taxon>unclassified sequences</taxon>
        <taxon>metagenomes</taxon>
        <taxon>ecological metagenomes</taxon>
    </lineage>
</organism>